<feature type="compositionally biased region" description="Low complexity" evidence="1">
    <location>
        <begin position="225"/>
        <end position="243"/>
    </location>
</feature>
<gene>
    <name evidence="3" type="ORF">A3G64_00025</name>
</gene>
<feature type="transmembrane region" description="Helical" evidence="2">
    <location>
        <begin position="28"/>
        <end position="48"/>
    </location>
</feature>
<keyword evidence="2" id="KW-0472">Membrane</keyword>
<evidence type="ECO:0000256" key="2">
    <source>
        <dbReference type="SAM" id="Phobius"/>
    </source>
</evidence>
<feature type="region of interest" description="Disordered" evidence="1">
    <location>
        <begin position="225"/>
        <end position="259"/>
    </location>
</feature>
<keyword evidence="2" id="KW-1133">Transmembrane helix</keyword>
<accession>A0A1G2CPS6</accession>
<sequence length="924" mass="94551">MDEVADDKCKSSGTSRLRSCRLVAKTSFAFSKGILILALVAGWIFGGWPRIFDFPPGLQQARAAFPQVASLTPSTFASGLSHNVAMPATVAAGDLLLLLLTNDGSATVTDPDGAGGWTEIATVARSTFVRGSVWAKDAVGDEGGTTVNFATSADEAVAAQVYRILAADWYGDIADGVNQANSGGGANSLDPPSLSPAWGSDETLWIAYLFKSSTSAVTGYPASYTDGTNTTTSDATSGATAASARRELETATEDPGAFTAGGSSATFTVAIRPSAVAVPDAPTLYPDDGGSNQIAFNNTRQNDNTPIVRASATHTADFNRFQVEFNTQSDFGGTAYTETFSPGPYSSGTQYNLQTTGTLALPTTNGVTYYVRARASADGGTNYGAWSTANNPVWSFTYTSTAGDANWFQTTDEQFDTGTLSSTQTTGSDSVELGGGATIAKAGTDTSGTSAAGTDTSLTFSHTLVSGSNRMVVVAVGVENAVALNDPPTSVTYGGVSMTRAISHAADNGTAFRAYAEIWYILEANLPADGARDVVISISGTPNTIEINGFAAEYTGVSQGAPEATHGVTATSGTVVTNTISPSSGAWVISAIDAGTNWTFTHNEGQVEVFEFVDTSSSLGAAELRGANGETSLSTTVSATINTRVARVAASWVGTTVSSGTIMSPEIDFDWVSGQDTWGEAAFSTTETSGDVKLRVYYTVSTACDTIVPDGTLSGNSSGFDVSASPIDISGLTPVATTYNRICLQATLTDSGSTPFLNDWTVTWGAAATVSCDADITSTAFGTLTPSSVFTASPNASTTMTCGAPGCTLSITSANAGLATSTPAYTIPSTSPTQNLESGGTEGYGITATTTAGGSGGTLAIYSRYDFDNGGSTVGGLTTGGFGVASSTAAITNRQLIIKHRAAISVLTNAAQYEDTLTYSCAGN</sequence>
<proteinExistence type="predicted"/>
<evidence type="ECO:0000256" key="1">
    <source>
        <dbReference type="SAM" id="MobiDB-lite"/>
    </source>
</evidence>
<organism evidence="3 4">
    <name type="scientific">Candidatus Liptonbacteria bacterium RIFCSPLOWO2_12_FULL_60_15</name>
    <dbReference type="NCBI Taxonomy" id="1798653"/>
    <lineage>
        <taxon>Bacteria</taxon>
        <taxon>Candidatus Liptoniibacteriota</taxon>
    </lineage>
</organism>
<dbReference type="STRING" id="1798653.A3G64_00025"/>
<keyword evidence="2" id="KW-0812">Transmembrane</keyword>
<reference evidence="3 4" key="1">
    <citation type="journal article" date="2016" name="Nat. Commun.">
        <title>Thousands of microbial genomes shed light on interconnected biogeochemical processes in an aquifer system.</title>
        <authorList>
            <person name="Anantharaman K."/>
            <person name="Brown C.T."/>
            <person name="Hug L.A."/>
            <person name="Sharon I."/>
            <person name="Castelle C.J."/>
            <person name="Probst A.J."/>
            <person name="Thomas B.C."/>
            <person name="Singh A."/>
            <person name="Wilkins M.J."/>
            <person name="Karaoz U."/>
            <person name="Brodie E.L."/>
            <person name="Williams K.H."/>
            <person name="Hubbard S.S."/>
            <person name="Banfield J.F."/>
        </authorList>
    </citation>
    <scope>NUCLEOTIDE SEQUENCE [LARGE SCALE GENOMIC DNA]</scope>
</reference>
<name>A0A1G2CPS6_9BACT</name>
<dbReference type="Proteomes" id="UP000179281">
    <property type="component" value="Unassembled WGS sequence"/>
</dbReference>
<evidence type="ECO:0000313" key="3">
    <source>
        <dbReference type="EMBL" id="OGZ02750.1"/>
    </source>
</evidence>
<evidence type="ECO:0000313" key="4">
    <source>
        <dbReference type="Proteomes" id="UP000179281"/>
    </source>
</evidence>
<comment type="caution">
    <text evidence="3">The sequence shown here is derived from an EMBL/GenBank/DDBJ whole genome shotgun (WGS) entry which is preliminary data.</text>
</comment>
<dbReference type="AlphaFoldDB" id="A0A1G2CPS6"/>
<protein>
    <submittedName>
        <fullName evidence="3">Uncharacterized protein</fullName>
    </submittedName>
</protein>
<dbReference type="EMBL" id="MHLD01000008">
    <property type="protein sequence ID" value="OGZ02750.1"/>
    <property type="molecule type" value="Genomic_DNA"/>
</dbReference>